<feature type="compositionally biased region" description="Basic and acidic residues" evidence="1">
    <location>
        <begin position="115"/>
        <end position="125"/>
    </location>
</feature>
<gene>
    <name evidence="2" type="ORF">J1N35_040189</name>
</gene>
<sequence>MSKTLISKLHMKQLLYAHRLEEGASVHEHLTVFKKILSNLEAIEVQYDKEDIGLILLCSLPPSYLTFKGTNLYSRESLTVDKVYDSLTSYDKMKHLVVKIDSHREGLIIRERQDQNADDDCRRTQEQNPLGKSKGRSKSSNRGMCLESAANIECPVGCLNVLLNEILLQLKGHTVSASEGFEKLRPTLASIFTQWLPQSVCSVRTTQGESRIHTSRRLLLYANNRGERAISWRLRNNKMFNAPTAAQSPNASLTCLKDSDLL</sequence>
<comment type="caution">
    <text evidence="2">The sequence shown here is derived from an EMBL/GenBank/DDBJ whole genome shotgun (WGS) entry which is preliminary data.</text>
</comment>
<dbReference type="Proteomes" id="UP000828251">
    <property type="component" value="Unassembled WGS sequence"/>
</dbReference>
<dbReference type="AlphaFoldDB" id="A0A9D3UDC4"/>
<reference evidence="2 3" key="1">
    <citation type="journal article" date="2021" name="Plant Biotechnol. J.">
        <title>Multi-omics assisted identification of the key and species-specific regulatory components of drought-tolerant mechanisms in Gossypium stocksii.</title>
        <authorList>
            <person name="Yu D."/>
            <person name="Ke L."/>
            <person name="Zhang D."/>
            <person name="Wu Y."/>
            <person name="Sun Y."/>
            <person name="Mei J."/>
            <person name="Sun J."/>
            <person name="Sun Y."/>
        </authorList>
    </citation>
    <scope>NUCLEOTIDE SEQUENCE [LARGE SCALE GENOMIC DNA]</scope>
    <source>
        <strain evidence="3">cv. E1</strain>
        <tissue evidence="2">Leaf</tissue>
    </source>
</reference>
<evidence type="ECO:0000256" key="1">
    <source>
        <dbReference type="SAM" id="MobiDB-lite"/>
    </source>
</evidence>
<name>A0A9D3UDC4_9ROSI</name>
<accession>A0A9D3UDC4</accession>
<proteinExistence type="predicted"/>
<evidence type="ECO:0000313" key="2">
    <source>
        <dbReference type="EMBL" id="KAH1038446.1"/>
    </source>
</evidence>
<keyword evidence="3" id="KW-1185">Reference proteome</keyword>
<organism evidence="2 3">
    <name type="scientific">Gossypium stocksii</name>
    <dbReference type="NCBI Taxonomy" id="47602"/>
    <lineage>
        <taxon>Eukaryota</taxon>
        <taxon>Viridiplantae</taxon>
        <taxon>Streptophyta</taxon>
        <taxon>Embryophyta</taxon>
        <taxon>Tracheophyta</taxon>
        <taxon>Spermatophyta</taxon>
        <taxon>Magnoliopsida</taxon>
        <taxon>eudicotyledons</taxon>
        <taxon>Gunneridae</taxon>
        <taxon>Pentapetalae</taxon>
        <taxon>rosids</taxon>
        <taxon>malvids</taxon>
        <taxon>Malvales</taxon>
        <taxon>Malvaceae</taxon>
        <taxon>Malvoideae</taxon>
        <taxon>Gossypium</taxon>
    </lineage>
</organism>
<evidence type="ECO:0000313" key="3">
    <source>
        <dbReference type="Proteomes" id="UP000828251"/>
    </source>
</evidence>
<dbReference type="EMBL" id="JAIQCV010000012">
    <property type="protein sequence ID" value="KAH1038446.1"/>
    <property type="molecule type" value="Genomic_DNA"/>
</dbReference>
<evidence type="ECO:0008006" key="4">
    <source>
        <dbReference type="Google" id="ProtNLM"/>
    </source>
</evidence>
<protein>
    <recommendedName>
        <fullName evidence="4">Retrovirus-related Pol polyprotein from transposon TNT 1-94</fullName>
    </recommendedName>
</protein>
<dbReference type="OrthoDB" id="1670072at2759"/>
<dbReference type="Pfam" id="PF14223">
    <property type="entry name" value="Retrotran_gag_2"/>
    <property type="match status" value="1"/>
</dbReference>
<feature type="region of interest" description="Disordered" evidence="1">
    <location>
        <begin position="115"/>
        <end position="141"/>
    </location>
</feature>